<dbReference type="Pfam" id="PF13921">
    <property type="entry name" value="Myb_DNA-bind_6"/>
    <property type="match status" value="1"/>
</dbReference>
<dbReference type="SUPFAM" id="SSF46689">
    <property type="entry name" value="Homeodomain-like"/>
    <property type="match status" value="1"/>
</dbReference>
<evidence type="ECO:0000313" key="2">
    <source>
        <dbReference type="EMBL" id="CAI9937630.1"/>
    </source>
</evidence>
<reference evidence="3 4" key="2">
    <citation type="submission" date="2024-07" db="EMBL/GenBank/DDBJ databases">
        <authorList>
            <person name="Akdeniz Z."/>
        </authorList>
    </citation>
    <scope>NUCLEOTIDE SEQUENCE [LARGE SCALE GENOMIC DNA]</scope>
</reference>
<organism evidence="2">
    <name type="scientific">Hexamita inflata</name>
    <dbReference type="NCBI Taxonomy" id="28002"/>
    <lineage>
        <taxon>Eukaryota</taxon>
        <taxon>Metamonada</taxon>
        <taxon>Diplomonadida</taxon>
        <taxon>Hexamitidae</taxon>
        <taxon>Hexamitinae</taxon>
        <taxon>Hexamita</taxon>
    </lineage>
</organism>
<dbReference type="PROSITE" id="PS50090">
    <property type="entry name" value="MYB_LIKE"/>
    <property type="match status" value="1"/>
</dbReference>
<keyword evidence="4" id="KW-1185">Reference proteome</keyword>
<dbReference type="SMART" id="SM00717">
    <property type="entry name" value="SANT"/>
    <property type="match status" value="1"/>
</dbReference>
<dbReference type="EMBL" id="CAXDID020000110">
    <property type="protein sequence ID" value="CAL6029520.1"/>
    <property type="molecule type" value="Genomic_DNA"/>
</dbReference>
<name>A0AA86U0X4_9EUKA</name>
<dbReference type="Gene3D" id="1.10.10.60">
    <property type="entry name" value="Homeodomain-like"/>
    <property type="match status" value="1"/>
</dbReference>
<comment type="caution">
    <text evidence="2">The sequence shown here is derived from an EMBL/GenBank/DDBJ whole genome shotgun (WGS) entry which is preliminary data.</text>
</comment>
<evidence type="ECO:0000313" key="4">
    <source>
        <dbReference type="Proteomes" id="UP001642409"/>
    </source>
</evidence>
<dbReference type="EMBL" id="CATOUU010000647">
    <property type="protein sequence ID" value="CAI9937630.1"/>
    <property type="molecule type" value="Genomic_DNA"/>
</dbReference>
<feature type="domain" description="Myb-like" evidence="1">
    <location>
        <begin position="157"/>
        <end position="212"/>
    </location>
</feature>
<dbReference type="AlphaFoldDB" id="A0AA86U0X4"/>
<sequence>MLSYHMGIRSEYLSLKAKNYWTKNKHYWTKISKYLKKTISAKNYWTRCQNIRTRDNSSGHAIYFLDKVQQLLDSYFQNSRYAKNFWTQAKNFWNCCSHQNQDILLYIVKYILISTFEQICLKDYNQRSQDLLQIIIKKYRCLRIMLLITIVFKIHSTMKQKFEKWSQDEENKLVNYAQDFDIHMYSIDWQQVADYMKKYTAQQCKQKYRNILLDQVNKKQQQQKLEQSLTENDSTMTNSAYSSNNSSQQIIKEVNYFNSYKQLHKFERLQIMLLCYQKNHNYDKVQLFYPDYTIQFLHFINKQTKTEMDTFISYIVKSKTDSIKLINLEIIKKIHDEVLIYCRYLYKFNFCENDYSYIDFYTEQQWPDLVHEDIFKQFVKQLNKEHNLEQILFNIKVYLSDK</sequence>
<proteinExistence type="predicted"/>
<dbReference type="InterPro" id="IPR001005">
    <property type="entry name" value="SANT/Myb"/>
</dbReference>
<evidence type="ECO:0000259" key="1">
    <source>
        <dbReference type="PROSITE" id="PS50090"/>
    </source>
</evidence>
<gene>
    <name evidence="2" type="ORF">HINF_LOCUS25275</name>
    <name evidence="3" type="ORF">HINF_LOCUS32397</name>
</gene>
<dbReference type="CDD" id="cd00167">
    <property type="entry name" value="SANT"/>
    <property type="match status" value="1"/>
</dbReference>
<protein>
    <submittedName>
        <fullName evidence="2">SANT/Myb domain</fullName>
    </submittedName>
    <submittedName>
        <fullName evidence="3">SANT/Myb_domain</fullName>
    </submittedName>
</protein>
<dbReference type="Proteomes" id="UP001642409">
    <property type="component" value="Unassembled WGS sequence"/>
</dbReference>
<dbReference type="InterPro" id="IPR009057">
    <property type="entry name" value="Homeodomain-like_sf"/>
</dbReference>
<accession>A0AA86U0X4</accession>
<reference evidence="2" key="1">
    <citation type="submission" date="2023-06" db="EMBL/GenBank/DDBJ databases">
        <authorList>
            <person name="Kurt Z."/>
        </authorList>
    </citation>
    <scope>NUCLEOTIDE SEQUENCE</scope>
</reference>
<evidence type="ECO:0000313" key="3">
    <source>
        <dbReference type="EMBL" id="CAL6029520.1"/>
    </source>
</evidence>